<evidence type="ECO:0000256" key="7">
    <source>
        <dbReference type="ARBA" id="ARBA00023015"/>
    </source>
</evidence>
<accession>A0A7W8AH58</accession>
<dbReference type="GO" id="GO:0035731">
    <property type="term" value="F:dinitrosyl-iron complex binding"/>
    <property type="evidence" value="ECO:0007669"/>
    <property type="project" value="UniProtKB-UniRule"/>
</dbReference>
<dbReference type="AlphaFoldDB" id="A0A7W8AH58"/>
<dbReference type="GO" id="GO:0005737">
    <property type="term" value="C:cytoplasm"/>
    <property type="evidence" value="ECO:0007669"/>
    <property type="project" value="UniProtKB-SubCell"/>
</dbReference>
<dbReference type="PANTHER" id="PTHR38839">
    <property type="entry name" value="TRANSCRIPTIONAL REGULATOR WHID-RELATED"/>
    <property type="match status" value="1"/>
</dbReference>
<dbReference type="PROSITE" id="PS51674">
    <property type="entry name" value="4FE4S_WBL"/>
    <property type="match status" value="1"/>
</dbReference>
<evidence type="ECO:0000256" key="1">
    <source>
        <dbReference type="ARBA" id="ARBA00004496"/>
    </source>
</evidence>
<comment type="PTM">
    <text evidence="11">The Fe-S cluster can be nitrosylated by nitric oxide (NO).</text>
</comment>
<dbReference type="GO" id="GO:0045892">
    <property type="term" value="P:negative regulation of DNA-templated transcription"/>
    <property type="evidence" value="ECO:0007669"/>
    <property type="project" value="TreeGrafter"/>
</dbReference>
<dbReference type="EMBL" id="JACHIN010000030">
    <property type="protein sequence ID" value="MBB5085055.1"/>
    <property type="molecule type" value="Genomic_DNA"/>
</dbReference>
<evidence type="ECO:0000313" key="13">
    <source>
        <dbReference type="EMBL" id="MBB5085055.1"/>
    </source>
</evidence>
<comment type="caution">
    <text evidence="13">The sequence shown here is derived from an EMBL/GenBank/DDBJ whole genome shotgun (WGS) entry which is preliminary data.</text>
</comment>
<keyword evidence="10 11" id="KW-0804">Transcription</keyword>
<evidence type="ECO:0000256" key="9">
    <source>
        <dbReference type="ARBA" id="ARBA00023157"/>
    </source>
</evidence>
<dbReference type="GO" id="GO:0047134">
    <property type="term" value="F:protein-disulfide reductase [NAD(P)H] activity"/>
    <property type="evidence" value="ECO:0007669"/>
    <property type="project" value="TreeGrafter"/>
</dbReference>
<dbReference type="GO" id="GO:0051539">
    <property type="term" value="F:4 iron, 4 sulfur cluster binding"/>
    <property type="evidence" value="ECO:0007669"/>
    <property type="project" value="UniProtKB-UniRule"/>
</dbReference>
<keyword evidence="5 11" id="KW-0408">Iron</keyword>
<protein>
    <recommendedName>
        <fullName evidence="11">Transcriptional regulator WhiB</fullName>
    </recommendedName>
</protein>
<keyword evidence="11" id="KW-0963">Cytoplasm</keyword>
<gene>
    <name evidence="11" type="primary">whiB</name>
    <name evidence="13" type="ORF">HNR40_010568</name>
</gene>
<evidence type="ECO:0000256" key="8">
    <source>
        <dbReference type="ARBA" id="ARBA00023125"/>
    </source>
</evidence>
<comment type="PTM">
    <text evidence="11">Upon Fe-S cluster removal intramolecular disulfide bonds are formed.</text>
</comment>
<dbReference type="GO" id="GO:0003677">
    <property type="term" value="F:DNA binding"/>
    <property type="evidence" value="ECO:0007669"/>
    <property type="project" value="UniProtKB-UniRule"/>
</dbReference>
<feature type="binding site" evidence="11">
    <location>
        <position position="49"/>
    </location>
    <ligand>
        <name>[4Fe-4S] cluster</name>
        <dbReference type="ChEBI" id="CHEBI:49883"/>
    </ligand>
</feature>
<name>A0A7W8AH58_9ACTN</name>
<evidence type="ECO:0000256" key="4">
    <source>
        <dbReference type="ARBA" id="ARBA00022723"/>
    </source>
</evidence>
<evidence type="ECO:0000256" key="5">
    <source>
        <dbReference type="ARBA" id="ARBA00023004"/>
    </source>
</evidence>
<dbReference type="InterPro" id="IPR003482">
    <property type="entry name" value="Whib"/>
</dbReference>
<dbReference type="RefSeq" id="WP_184976151.1">
    <property type="nucleotide sequence ID" value="NZ_JACHIN010000030.1"/>
</dbReference>
<dbReference type="HAMAP" id="MF_01479">
    <property type="entry name" value="WhiB"/>
    <property type="match status" value="1"/>
</dbReference>
<dbReference type="GO" id="GO:0046872">
    <property type="term" value="F:metal ion binding"/>
    <property type="evidence" value="ECO:0007669"/>
    <property type="project" value="UniProtKB-KW"/>
</dbReference>
<dbReference type="Pfam" id="PF02467">
    <property type="entry name" value="Whib"/>
    <property type="match status" value="1"/>
</dbReference>
<sequence length="118" mass="13193">MNTDLDQVWQDLALCQEVDPELFFPDQGDHASAAAAKGVCAACPVRFECLTDALVQRERYGIRGGVSERKRREIKYLPHRCGHCSSPVLDPDPRRVYCSAICRSSAEKSRRALKRTAA</sequence>
<dbReference type="InterPro" id="IPR034768">
    <property type="entry name" value="4FE4S_WBL"/>
</dbReference>
<dbReference type="PANTHER" id="PTHR38839:SF4">
    <property type="entry name" value="TRANSCRIPTIONAL REGULATOR WHIB"/>
    <property type="match status" value="1"/>
</dbReference>
<dbReference type="GO" id="GO:0045454">
    <property type="term" value="P:cell redox homeostasis"/>
    <property type="evidence" value="ECO:0007669"/>
    <property type="project" value="TreeGrafter"/>
</dbReference>
<feature type="binding site" evidence="11">
    <location>
        <position position="15"/>
    </location>
    <ligand>
        <name>[4Fe-4S] cluster</name>
        <dbReference type="ChEBI" id="CHEBI:49883"/>
    </ligand>
</feature>
<dbReference type="Proteomes" id="UP000568380">
    <property type="component" value="Unassembled WGS sequence"/>
</dbReference>
<evidence type="ECO:0000256" key="10">
    <source>
        <dbReference type="ARBA" id="ARBA00023163"/>
    </source>
</evidence>
<feature type="binding site" evidence="11">
    <location>
        <position position="43"/>
    </location>
    <ligand>
        <name>[4Fe-4S] cluster</name>
        <dbReference type="ChEBI" id="CHEBI:49883"/>
    </ligand>
</feature>
<comment type="cofactor">
    <cofactor evidence="11">
        <name>[4Fe-4S] cluster</name>
        <dbReference type="ChEBI" id="CHEBI:49883"/>
    </cofactor>
    <text evidence="11">Binds 1 [4Fe-4S] cluster per subunit. Following nitrosylation of the [4Fe-4S] cluster binds 1 [4Fe-8(NO)] cluster per subunit.</text>
</comment>
<evidence type="ECO:0000256" key="11">
    <source>
        <dbReference type="HAMAP-Rule" id="MF_01479"/>
    </source>
</evidence>
<evidence type="ECO:0000256" key="3">
    <source>
        <dbReference type="ARBA" id="ARBA00022485"/>
    </source>
</evidence>
<keyword evidence="14" id="KW-1185">Reference proteome</keyword>
<feature type="binding site" evidence="11">
    <location>
        <position position="40"/>
    </location>
    <ligand>
        <name>[4Fe-4S] cluster</name>
        <dbReference type="ChEBI" id="CHEBI:49883"/>
    </ligand>
</feature>
<comment type="similarity">
    <text evidence="2 11">Belongs to the WhiB family.</text>
</comment>
<keyword evidence="3 11" id="KW-0004">4Fe-4S</keyword>
<comment type="subcellular location">
    <subcellularLocation>
        <location evidence="1 11">Cytoplasm</location>
    </subcellularLocation>
</comment>
<organism evidence="13 14">
    <name type="scientific">Nonomuraea endophytica</name>
    <dbReference type="NCBI Taxonomy" id="714136"/>
    <lineage>
        <taxon>Bacteria</taxon>
        <taxon>Bacillati</taxon>
        <taxon>Actinomycetota</taxon>
        <taxon>Actinomycetes</taxon>
        <taxon>Streptosporangiales</taxon>
        <taxon>Streptosporangiaceae</taxon>
        <taxon>Nonomuraea</taxon>
    </lineage>
</organism>
<evidence type="ECO:0000313" key="14">
    <source>
        <dbReference type="Proteomes" id="UP000568380"/>
    </source>
</evidence>
<proteinExistence type="inferred from homology"/>
<keyword evidence="6 11" id="KW-0411">Iron-sulfur</keyword>
<keyword evidence="8 11" id="KW-0238">DNA-binding</keyword>
<evidence type="ECO:0000256" key="2">
    <source>
        <dbReference type="ARBA" id="ARBA00006597"/>
    </source>
</evidence>
<keyword evidence="9 11" id="KW-1015">Disulfide bond</keyword>
<evidence type="ECO:0000256" key="6">
    <source>
        <dbReference type="ARBA" id="ARBA00023014"/>
    </source>
</evidence>
<feature type="domain" description="4Fe-4S Wbl-type" evidence="12">
    <location>
        <begin position="14"/>
        <end position="73"/>
    </location>
</feature>
<comment type="function">
    <text evidence="11">Acts as a transcriptional regulator. Probably redox-responsive. The apo- but not holo-form probably binds DNA.</text>
</comment>
<evidence type="ECO:0000259" key="12">
    <source>
        <dbReference type="PROSITE" id="PS51674"/>
    </source>
</evidence>
<keyword evidence="4 11" id="KW-0479">Metal-binding</keyword>
<reference evidence="13 14" key="1">
    <citation type="submission" date="2020-08" db="EMBL/GenBank/DDBJ databases">
        <title>Genomic Encyclopedia of Type Strains, Phase IV (KMG-IV): sequencing the most valuable type-strain genomes for metagenomic binning, comparative biology and taxonomic classification.</title>
        <authorList>
            <person name="Goeker M."/>
        </authorList>
    </citation>
    <scope>NUCLEOTIDE SEQUENCE [LARGE SCALE GENOMIC DNA]</scope>
    <source>
        <strain evidence="13 14">DSM 45385</strain>
    </source>
</reference>
<keyword evidence="7 11" id="KW-0805">Transcription regulation</keyword>